<dbReference type="GO" id="GO:0006655">
    <property type="term" value="P:phosphatidylglycerol biosynthetic process"/>
    <property type="evidence" value="ECO:0007669"/>
    <property type="project" value="UniProtKB-UniPathway"/>
</dbReference>
<dbReference type="InterPro" id="IPR004570">
    <property type="entry name" value="Phosphatidylglycerol_P_synth"/>
</dbReference>
<evidence type="ECO:0000256" key="1">
    <source>
        <dbReference type="ARBA" id="ARBA00003973"/>
    </source>
</evidence>
<dbReference type="eggNOG" id="COG0558">
    <property type="taxonomic scope" value="Bacteria"/>
</dbReference>
<dbReference type="EMBL" id="JMIR01000012">
    <property type="protein sequence ID" value="KEO83309.1"/>
    <property type="molecule type" value="Genomic_DNA"/>
</dbReference>
<keyword evidence="14" id="KW-0594">Phospholipid biosynthesis</keyword>
<dbReference type="STRING" id="1157490.EL26_10045"/>
<feature type="transmembrane region" description="Helical" evidence="19">
    <location>
        <begin position="88"/>
        <end position="108"/>
    </location>
</feature>
<comment type="pathway">
    <text evidence="4">Lipid metabolism.</text>
</comment>
<dbReference type="PROSITE" id="PS00379">
    <property type="entry name" value="CDP_ALCOHOL_P_TRANSF"/>
    <property type="match status" value="1"/>
</dbReference>
<keyword evidence="10 19" id="KW-0812">Transmembrane</keyword>
<evidence type="ECO:0000256" key="12">
    <source>
        <dbReference type="ARBA" id="ARBA00023098"/>
    </source>
</evidence>
<dbReference type="EC" id="2.7.8.5" evidence="6"/>
<evidence type="ECO:0000256" key="10">
    <source>
        <dbReference type="ARBA" id="ARBA00022692"/>
    </source>
</evidence>
<organism evidence="20 21">
    <name type="scientific">Tumebacillus flagellatus</name>
    <dbReference type="NCBI Taxonomy" id="1157490"/>
    <lineage>
        <taxon>Bacteria</taxon>
        <taxon>Bacillati</taxon>
        <taxon>Bacillota</taxon>
        <taxon>Bacilli</taxon>
        <taxon>Bacillales</taxon>
        <taxon>Alicyclobacillaceae</taxon>
        <taxon>Tumebacillus</taxon>
    </lineage>
</organism>
<evidence type="ECO:0000256" key="7">
    <source>
        <dbReference type="ARBA" id="ARBA00014944"/>
    </source>
</evidence>
<keyword evidence="8" id="KW-0444">Lipid biosynthesis</keyword>
<evidence type="ECO:0000256" key="6">
    <source>
        <dbReference type="ARBA" id="ARBA00013170"/>
    </source>
</evidence>
<feature type="transmembrane region" description="Helical" evidence="19">
    <location>
        <begin position="145"/>
        <end position="162"/>
    </location>
</feature>
<dbReference type="Pfam" id="PF01066">
    <property type="entry name" value="CDP-OH_P_transf"/>
    <property type="match status" value="1"/>
</dbReference>
<evidence type="ECO:0000313" key="20">
    <source>
        <dbReference type="EMBL" id="KEO83309.1"/>
    </source>
</evidence>
<name>A0A074LQC5_9BACL</name>
<comment type="function">
    <text evidence="1">This protein catalyzes the committed step to the synthesis of the acidic phospholipids.</text>
</comment>
<keyword evidence="15" id="KW-1208">Phospholipid metabolism</keyword>
<evidence type="ECO:0000256" key="11">
    <source>
        <dbReference type="ARBA" id="ARBA00022989"/>
    </source>
</evidence>
<dbReference type="InterPro" id="IPR050324">
    <property type="entry name" value="CDP-alcohol_PTase-I"/>
</dbReference>
<evidence type="ECO:0000256" key="19">
    <source>
        <dbReference type="SAM" id="Phobius"/>
    </source>
</evidence>
<feature type="transmembrane region" description="Helical" evidence="19">
    <location>
        <begin position="30"/>
        <end position="51"/>
    </location>
</feature>
<proteinExistence type="inferred from homology"/>
<evidence type="ECO:0000256" key="5">
    <source>
        <dbReference type="ARBA" id="ARBA00010441"/>
    </source>
</evidence>
<keyword evidence="21" id="KW-1185">Reference proteome</keyword>
<dbReference type="UniPathway" id="UPA00084">
    <property type="reaction ID" value="UER00503"/>
</dbReference>
<comment type="catalytic activity">
    <reaction evidence="17">
        <text>a CDP-1,2-diacyl-sn-glycerol + sn-glycerol 3-phosphate = a 1,2-diacyl-sn-glycero-3-phospho-(1'-sn-glycero-3'-phosphate) + CMP + H(+)</text>
        <dbReference type="Rhea" id="RHEA:12593"/>
        <dbReference type="ChEBI" id="CHEBI:15378"/>
        <dbReference type="ChEBI" id="CHEBI:57597"/>
        <dbReference type="ChEBI" id="CHEBI:58332"/>
        <dbReference type="ChEBI" id="CHEBI:60110"/>
        <dbReference type="ChEBI" id="CHEBI:60377"/>
        <dbReference type="EC" id="2.7.8.5"/>
    </reaction>
</comment>
<comment type="pathway">
    <text evidence="3">Phospholipid metabolism; phosphatidylglycerol biosynthesis; phosphatidylglycerol from CDP-diacylglycerol: step 1/2.</text>
</comment>
<protein>
    <recommendedName>
        <fullName evidence="7">CDP-diacylglycerol--glycerol-3-phosphate 3-phosphatidyltransferase</fullName>
        <ecNumber evidence="6">2.7.8.5</ecNumber>
    </recommendedName>
    <alternativeName>
        <fullName evidence="16">Phosphatidylglycerophosphate synthase</fullName>
    </alternativeName>
</protein>
<evidence type="ECO:0000256" key="17">
    <source>
        <dbReference type="ARBA" id="ARBA00048586"/>
    </source>
</evidence>
<evidence type="ECO:0000256" key="2">
    <source>
        <dbReference type="ARBA" id="ARBA00004141"/>
    </source>
</evidence>
<dbReference type="Gene3D" id="1.20.120.1760">
    <property type="match status" value="1"/>
</dbReference>
<evidence type="ECO:0000256" key="3">
    <source>
        <dbReference type="ARBA" id="ARBA00005042"/>
    </source>
</evidence>
<evidence type="ECO:0000313" key="21">
    <source>
        <dbReference type="Proteomes" id="UP000027931"/>
    </source>
</evidence>
<evidence type="ECO:0000256" key="13">
    <source>
        <dbReference type="ARBA" id="ARBA00023136"/>
    </source>
</evidence>
<evidence type="ECO:0000256" key="8">
    <source>
        <dbReference type="ARBA" id="ARBA00022516"/>
    </source>
</evidence>
<keyword evidence="9 18" id="KW-0808">Transferase</keyword>
<dbReference type="InterPro" id="IPR043130">
    <property type="entry name" value="CDP-OH_PTrfase_TM_dom"/>
</dbReference>
<dbReference type="InterPro" id="IPR048254">
    <property type="entry name" value="CDP_ALCOHOL_P_TRANSF_CS"/>
</dbReference>
<dbReference type="Proteomes" id="UP000027931">
    <property type="component" value="Unassembled WGS sequence"/>
</dbReference>
<sequence>MNLPNLLTMLRFGCIPVYGIVFFSDSPYNMLYALLVLTLAGLTDIVDGYLARKFGWVTELGSMLDPLADKLMMLAVILSLVIDERVSWWATALLVVREAGMILTSLFWVSRGKKTVPAMFWGKATTVLMYLALVALLLRWPHAELLLWGVLVVAFGTSIVYLQRFRALNVK</sequence>
<dbReference type="PANTHER" id="PTHR14269">
    <property type="entry name" value="CDP-DIACYLGLYCEROL--GLYCEROL-3-PHOSPHATE 3-PHOSPHATIDYLTRANSFERASE-RELATED"/>
    <property type="match status" value="1"/>
</dbReference>
<dbReference type="GO" id="GO:0016020">
    <property type="term" value="C:membrane"/>
    <property type="evidence" value="ECO:0007669"/>
    <property type="project" value="UniProtKB-SubCell"/>
</dbReference>
<keyword evidence="11 19" id="KW-1133">Transmembrane helix</keyword>
<gene>
    <name evidence="20" type="ORF">EL26_10045</name>
</gene>
<dbReference type="InterPro" id="IPR000462">
    <property type="entry name" value="CDP-OH_P_trans"/>
</dbReference>
<keyword evidence="13 19" id="KW-0472">Membrane</keyword>
<feature type="transmembrane region" description="Helical" evidence="19">
    <location>
        <begin position="120"/>
        <end position="139"/>
    </location>
</feature>
<keyword evidence="12" id="KW-0443">Lipid metabolism</keyword>
<dbReference type="GO" id="GO:0008444">
    <property type="term" value="F:CDP-diacylglycerol-glycerol-3-phosphate 3-phosphatidyltransferase activity"/>
    <property type="evidence" value="ECO:0007669"/>
    <property type="project" value="UniProtKB-EC"/>
</dbReference>
<evidence type="ECO:0000256" key="15">
    <source>
        <dbReference type="ARBA" id="ARBA00023264"/>
    </source>
</evidence>
<dbReference type="PIRSF" id="PIRSF000847">
    <property type="entry name" value="Phos_ph_gly_syn"/>
    <property type="match status" value="1"/>
</dbReference>
<evidence type="ECO:0000256" key="9">
    <source>
        <dbReference type="ARBA" id="ARBA00022679"/>
    </source>
</evidence>
<dbReference type="AlphaFoldDB" id="A0A074LQC5"/>
<evidence type="ECO:0000256" key="14">
    <source>
        <dbReference type="ARBA" id="ARBA00023209"/>
    </source>
</evidence>
<reference evidence="20 21" key="1">
    <citation type="journal article" date="2013" name="Int. J. Syst. Evol. Microbiol.">
        <title>Tumebacillus flagellatus sp. nov., an alpha-amylase/pullulanase-producing bacterium isolated from cassava wastewater.</title>
        <authorList>
            <person name="Wang Q."/>
            <person name="Xie N."/>
            <person name="Qin Y."/>
            <person name="Shen N."/>
            <person name="Zhu J."/>
            <person name="Mi H."/>
            <person name="Huang R."/>
        </authorList>
    </citation>
    <scope>NUCLEOTIDE SEQUENCE [LARGE SCALE GENOMIC DNA]</scope>
    <source>
        <strain evidence="20 21">GST4</strain>
    </source>
</reference>
<evidence type="ECO:0000256" key="4">
    <source>
        <dbReference type="ARBA" id="ARBA00005189"/>
    </source>
</evidence>
<comment type="subcellular location">
    <subcellularLocation>
        <location evidence="2">Membrane</location>
        <topology evidence="2">Multi-pass membrane protein</topology>
    </subcellularLocation>
</comment>
<comment type="similarity">
    <text evidence="5 18">Belongs to the CDP-alcohol phosphatidyltransferase class-I family.</text>
</comment>
<evidence type="ECO:0000256" key="16">
    <source>
        <dbReference type="ARBA" id="ARBA00033018"/>
    </source>
</evidence>
<accession>A0A074LQC5</accession>
<comment type="caution">
    <text evidence="20">The sequence shown here is derived from an EMBL/GenBank/DDBJ whole genome shotgun (WGS) entry which is preliminary data.</text>
</comment>
<dbReference type="PANTHER" id="PTHR14269:SF62">
    <property type="entry name" value="CDP-DIACYLGLYCEROL--GLYCEROL-3-PHOSPHATE 3-PHOSPHATIDYLTRANSFERASE 1, CHLOROPLASTIC"/>
    <property type="match status" value="1"/>
</dbReference>
<evidence type="ECO:0000256" key="18">
    <source>
        <dbReference type="RuleBase" id="RU003750"/>
    </source>
</evidence>